<keyword evidence="5 10" id="KW-0547">Nucleotide-binding</keyword>
<evidence type="ECO:0000256" key="9">
    <source>
        <dbReference type="ARBA" id="ARBA00048367"/>
    </source>
</evidence>
<dbReference type="InterPro" id="IPR050108">
    <property type="entry name" value="CDK"/>
</dbReference>
<dbReference type="InterPro" id="IPR000719">
    <property type="entry name" value="Prot_kinase_dom"/>
</dbReference>
<dbReference type="Gene3D" id="3.30.200.20">
    <property type="entry name" value="Phosphorylase Kinase, domain 1"/>
    <property type="match status" value="1"/>
</dbReference>
<evidence type="ECO:0000256" key="4">
    <source>
        <dbReference type="ARBA" id="ARBA00022679"/>
    </source>
</evidence>
<keyword evidence="15" id="KW-1185">Reference proteome</keyword>
<comment type="catalytic activity">
    <reaction evidence="8">
        <text>L-threonyl-[protein] + ATP = O-phospho-L-threonyl-[protein] + ADP + H(+)</text>
        <dbReference type="Rhea" id="RHEA:46608"/>
        <dbReference type="Rhea" id="RHEA-COMP:11060"/>
        <dbReference type="Rhea" id="RHEA-COMP:11605"/>
        <dbReference type="ChEBI" id="CHEBI:15378"/>
        <dbReference type="ChEBI" id="CHEBI:30013"/>
        <dbReference type="ChEBI" id="CHEBI:30616"/>
        <dbReference type="ChEBI" id="CHEBI:61977"/>
        <dbReference type="ChEBI" id="CHEBI:456216"/>
        <dbReference type="EC" id="2.7.11.22"/>
    </reaction>
</comment>
<keyword evidence="6" id="KW-0418">Kinase</keyword>
<comment type="catalytic activity">
    <reaction evidence="9">
        <text>L-seryl-[protein] + ATP = O-phospho-L-seryl-[protein] + ADP + H(+)</text>
        <dbReference type="Rhea" id="RHEA:17989"/>
        <dbReference type="Rhea" id="RHEA-COMP:9863"/>
        <dbReference type="Rhea" id="RHEA-COMP:11604"/>
        <dbReference type="ChEBI" id="CHEBI:15378"/>
        <dbReference type="ChEBI" id="CHEBI:29999"/>
        <dbReference type="ChEBI" id="CHEBI:30616"/>
        <dbReference type="ChEBI" id="CHEBI:83421"/>
        <dbReference type="ChEBI" id="CHEBI:456216"/>
        <dbReference type="EC" id="2.7.11.22"/>
    </reaction>
</comment>
<dbReference type="Pfam" id="PF00069">
    <property type="entry name" value="Pkinase"/>
    <property type="match status" value="1"/>
</dbReference>
<proteinExistence type="inferred from homology"/>
<dbReference type="InterPro" id="IPR017441">
    <property type="entry name" value="Protein_kinase_ATP_BS"/>
</dbReference>
<feature type="region of interest" description="Disordered" evidence="12">
    <location>
        <begin position="388"/>
        <end position="446"/>
    </location>
</feature>
<dbReference type="PANTHER" id="PTHR24056">
    <property type="entry name" value="CELL DIVISION PROTEIN KINASE"/>
    <property type="match status" value="1"/>
</dbReference>
<dbReference type="PROSITE" id="PS00108">
    <property type="entry name" value="PROTEIN_KINASE_ST"/>
    <property type="match status" value="1"/>
</dbReference>
<reference evidence="15" key="1">
    <citation type="journal article" date="2013" name="Nature">
        <title>Pan genome of the phytoplankton Emiliania underpins its global distribution.</title>
        <authorList>
            <person name="Read B.A."/>
            <person name="Kegel J."/>
            <person name="Klute M.J."/>
            <person name="Kuo A."/>
            <person name="Lefebvre S.C."/>
            <person name="Maumus F."/>
            <person name="Mayer C."/>
            <person name="Miller J."/>
            <person name="Monier A."/>
            <person name="Salamov A."/>
            <person name="Young J."/>
            <person name="Aguilar M."/>
            <person name="Claverie J.M."/>
            <person name="Frickenhaus S."/>
            <person name="Gonzalez K."/>
            <person name="Herman E.K."/>
            <person name="Lin Y.C."/>
            <person name="Napier J."/>
            <person name="Ogata H."/>
            <person name="Sarno A.F."/>
            <person name="Shmutz J."/>
            <person name="Schroeder D."/>
            <person name="de Vargas C."/>
            <person name="Verret F."/>
            <person name="von Dassow P."/>
            <person name="Valentin K."/>
            <person name="Van de Peer Y."/>
            <person name="Wheeler G."/>
            <person name="Dacks J.B."/>
            <person name="Delwiche C.F."/>
            <person name="Dyhrman S.T."/>
            <person name="Glockner G."/>
            <person name="John U."/>
            <person name="Richards T."/>
            <person name="Worden A.Z."/>
            <person name="Zhang X."/>
            <person name="Grigoriev I.V."/>
            <person name="Allen A.E."/>
            <person name="Bidle K."/>
            <person name="Borodovsky M."/>
            <person name="Bowler C."/>
            <person name="Brownlee C."/>
            <person name="Cock J.M."/>
            <person name="Elias M."/>
            <person name="Gladyshev V.N."/>
            <person name="Groth M."/>
            <person name="Guda C."/>
            <person name="Hadaegh A."/>
            <person name="Iglesias-Rodriguez M.D."/>
            <person name="Jenkins J."/>
            <person name="Jones B.M."/>
            <person name="Lawson T."/>
            <person name="Leese F."/>
            <person name="Lindquist E."/>
            <person name="Lobanov A."/>
            <person name="Lomsadze A."/>
            <person name="Malik S.B."/>
            <person name="Marsh M.E."/>
            <person name="Mackinder L."/>
            <person name="Mock T."/>
            <person name="Mueller-Roeber B."/>
            <person name="Pagarete A."/>
            <person name="Parker M."/>
            <person name="Probert I."/>
            <person name="Quesneville H."/>
            <person name="Raines C."/>
            <person name="Rensing S.A."/>
            <person name="Riano-Pachon D.M."/>
            <person name="Richier S."/>
            <person name="Rokitta S."/>
            <person name="Shiraiwa Y."/>
            <person name="Soanes D.M."/>
            <person name="van der Giezen M."/>
            <person name="Wahlund T.M."/>
            <person name="Williams B."/>
            <person name="Wilson W."/>
            <person name="Wolfe G."/>
            <person name="Wurch L.L."/>
        </authorList>
    </citation>
    <scope>NUCLEOTIDE SEQUENCE</scope>
</reference>
<dbReference type="PROSITE" id="PS00107">
    <property type="entry name" value="PROTEIN_KINASE_ATP"/>
    <property type="match status" value="1"/>
</dbReference>
<dbReference type="PANTHER" id="PTHR24056:SF107">
    <property type="entry name" value="CYCLIN-DEPENDENT KINASE 11A-RELATED"/>
    <property type="match status" value="1"/>
</dbReference>
<keyword evidence="7 10" id="KW-0067">ATP-binding</keyword>
<accession>A0A0D3JA37</accession>
<protein>
    <recommendedName>
        <fullName evidence="2">cyclin-dependent kinase</fullName>
        <ecNumber evidence="2">2.7.11.22</ecNumber>
    </recommendedName>
</protein>
<evidence type="ECO:0000256" key="3">
    <source>
        <dbReference type="ARBA" id="ARBA00022527"/>
    </source>
</evidence>
<keyword evidence="3 11" id="KW-0723">Serine/threonine-protein kinase</keyword>
<dbReference type="AlphaFoldDB" id="A0A0D3JA37"/>
<organism evidence="14 15">
    <name type="scientific">Emiliania huxleyi (strain CCMP1516)</name>
    <dbReference type="NCBI Taxonomy" id="280463"/>
    <lineage>
        <taxon>Eukaryota</taxon>
        <taxon>Haptista</taxon>
        <taxon>Haptophyta</taxon>
        <taxon>Prymnesiophyceae</taxon>
        <taxon>Isochrysidales</taxon>
        <taxon>Noelaerhabdaceae</taxon>
        <taxon>Emiliania</taxon>
    </lineage>
</organism>
<dbReference type="InterPro" id="IPR011009">
    <property type="entry name" value="Kinase-like_dom_sf"/>
</dbReference>
<dbReference type="EnsemblProtists" id="EOD20372">
    <property type="protein sequence ID" value="EOD20372"/>
    <property type="gene ID" value="EMIHUDRAFT_444689"/>
</dbReference>
<evidence type="ECO:0000256" key="11">
    <source>
        <dbReference type="RuleBase" id="RU000304"/>
    </source>
</evidence>
<dbReference type="GO" id="GO:0005634">
    <property type="term" value="C:nucleus"/>
    <property type="evidence" value="ECO:0007669"/>
    <property type="project" value="TreeGrafter"/>
</dbReference>
<comment type="similarity">
    <text evidence="1">Belongs to the protein kinase superfamily. CMGC Ser/Thr protein kinase family. CDC2/CDKX subfamily.</text>
</comment>
<dbReference type="FunFam" id="3.30.200.20:FF:000124">
    <property type="entry name" value="Cyclin-dependent kinase 4"/>
    <property type="match status" value="1"/>
</dbReference>
<evidence type="ECO:0000256" key="8">
    <source>
        <dbReference type="ARBA" id="ARBA00047811"/>
    </source>
</evidence>
<evidence type="ECO:0000256" key="5">
    <source>
        <dbReference type="ARBA" id="ARBA00022741"/>
    </source>
</evidence>
<feature type="compositionally biased region" description="Basic and acidic residues" evidence="12">
    <location>
        <begin position="388"/>
        <end position="399"/>
    </location>
</feature>
<dbReference type="STRING" id="2903.R1CD95"/>
<evidence type="ECO:0000313" key="14">
    <source>
        <dbReference type="EnsemblProtists" id="EOD20372"/>
    </source>
</evidence>
<evidence type="ECO:0000256" key="1">
    <source>
        <dbReference type="ARBA" id="ARBA00006485"/>
    </source>
</evidence>
<dbReference type="eggNOG" id="KOG0663">
    <property type="taxonomic scope" value="Eukaryota"/>
</dbReference>
<keyword evidence="4" id="KW-0808">Transferase</keyword>
<dbReference type="Proteomes" id="UP000013827">
    <property type="component" value="Unassembled WGS sequence"/>
</dbReference>
<name>A0A0D3JA37_EMIH1</name>
<dbReference type="PROSITE" id="PS50011">
    <property type="entry name" value="PROTEIN_KINASE_DOM"/>
    <property type="match status" value="1"/>
</dbReference>
<dbReference type="GO" id="GO:0007346">
    <property type="term" value="P:regulation of mitotic cell cycle"/>
    <property type="evidence" value="ECO:0007669"/>
    <property type="project" value="TreeGrafter"/>
</dbReference>
<reference evidence="14" key="2">
    <citation type="submission" date="2024-10" db="UniProtKB">
        <authorList>
            <consortium name="EnsemblProtists"/>
        </authorList>
    </citation>
    <scope>IDENTIFICATION</scope>
</reference>
<sequence length="446" mass="47956">MADAILPSHKPCRPVTVFSKVHKIGEGTYGDVYLARDRESSQLVALKRVKLSSSGFDREGMPLTSVREVSLLRRLSHPNIVTLAEVVVGSKADSLFLVFEYCEYELAKLLDSMPTPFSLPEAKCLSEQLLCAVQHLHGCGVLHRDLKMSNLLLNAKGELKLCDFGLAREAPPSGALTPRVVTLWYRAPELLFGAQHYGAPVDLWAVGCVVGELLLHRPLMPGPTEPQQLKLMVELLGAPSDRIWPGMSALPLFRSLGPALPDQPFNELAHTFARLRPTETTLQLLDGLLTYDPTQRLDAAAAAGHAWFRESPRPVSPAALAAARLRGAPARPGQAGTKRRAGRLDGARPPGEQDARRTACGQQMEAEGGEGAEELGARAARLEELGERARARKAAREDGGGGWSGSGGNAVRAATASSLPSEAPPARGTFRIPSPSCVFATSERQL</sequence>
<evidence type="ECO:0000256" key="2">
    <source>
        <dbReference type="ARBA" id="ARBA00012425"/>
    </source>
</evidence>
<dbReference type="GO" id="GO:0005524">
    <property type="term" value="F:ATP binding"/>
    <property type="evidence" value="ECO:0007669"/>
    <property type="project" value="UniProtKB-UniRule"/>
</dbReference>
<feature type="domain" description="Protein kinase" evidence="13">
    <location>
        <begin position="18"/>
        <end position="308"/>
    </location>
</feature>
<dbReference type="FunFam" id="1.10.510.10:FF:000624">
    <property type="entry name" value="Mitogen-activated protein kinase"/>
    <property type="match status" value="1"/>
</dbReference>
<evidence type="ECO:0000313" key="15">
    <source>
        <dbReference type="Proteomes" id="UP000013827"/>
    </source>
</evidence>
<dbReference type="GO" id="GO:0004693">
    <property type="term" value="F:cyclin-dependent protein serine/threonine kinase activity"/>
    <property type="evidence" value="ECO:0007669"/>
    <property type="project" value="UniProtKB-EC"/>
</dbReference>
<dbReference type="GeneID" id="17265917"/>
<dbReference type="HOGENOM" id="CLU_000288_181_1_1"/>
<dbReference type="InterPro" id="IPR008271">
    <property type="entry name" value="Ser/Thr_kinase_AS"/>
</dbReference>
<dbReference type="SUPFAM" id="SSF56112">
    <property type="entry name" value="Protein kinase-like (PK-like)"/>
    <property type="match status" value="1"/>
</dbReference>
<dbReference type="EC" id="2.7.11.22" evidence="2"/>
<feature type="compositionally biased region" description="Basic and acidic residues" evidence="12">
    <location>
        <begin position="342"/>
        <end position="357"/>
    </location>
</feature>
<dbReference type="KEGG" id="ehx:EMIHUDRAFT_444689"/>
<evidence type="ECO:0000259" key="13">
    <source>
        <dbReference type="PROSITE" id="PS50011"/>
    </source>
</evidence>
<feature type="region of interest" description="Disordered" evidence="12">
    <location>
        <begin position="325"/>
        <end position="374"/>
    </location>
</feature>
<dbReference type="SMART" id="SM00220">
    <property type="entry name" value="S_TKc"/>
    <property type="match status" value="1"/>
</dbReference>
<evidence type="ECO:0000256" key="7">
    <source>
        <dbReference type="ARBA" id="ARBA00022840"/>
    </source>
</evidence>
<dbReference type="PaxDb" id="2903-EOD20372"/>
<evidence type="ECO:0000256" key="6">
    <source>
        <dbReference type="ARBA" id="ARBA00022777"/>
    </source>
</evidence>
<dbReference type="Gene3D" id="1.10.510.10">
    <property type="entry name" value="Transferase(Phosphotransferase) domain 1"/>
    <property type="match status" value="1"/>
</dbReference>
<evidence type="ECO:0000256" key="12">
    <source>
        <dbReference type="SAM" id="MobiDB-lite"/>
    </source>
</evidence>
<feature type="binding site" evidence="10">
    <location>
        <position position="47"/>
    </location>
    <ligand>
        <name>ATP</name>
        <dbReference type="ChEBI" id="CHEBI:30616"/>
    </ligand>
</feature>
<dbReference type="RefSeq" id="XP_005772801.1">
    <property type="nucleotide sequence ID" value="XM_005772744.1"/>
</dbReference>
<feature type="compositionally biased region" description="Low complexity" evidence="12">
    <location>
        <begin position="325"/>
        <end position="336"/>
    </location>
</feature>
<evidence type="ECO:0000256" key="10">
    <source>
        <dbReference type="PROSITE-ProRule" id="PRU10141"/>
    </source>
</evidence>